<comment type="caution">
    <text evidence="1">The sequence shown here is derived from an EMBL/GenBank/DDBJ whole genome shotgun (WGS) entry which is preliminary data.</text>
</comment>
<name>A0ABS0DMX8_9NOCA</name>
<dbReference type="EMBL" id="JADLQN010000016">
    <property type="protein sequence ID" value="MBF6358439.1"/>
    <property type="molecule type" value="Genomic_DNA"/>
</dbReference>
<evidence type="ECO:0000313" key="1">
    <source>
        <dbReference type="EMBL" id="MBF6358439.1"/>
    </source>
</evidence>
<proteinExistence type="predicted"/>
<keyword evidence="2" id="KW-1185">Reference proteome</keyword>
<accession>A0ABS0DMX8</accession>
<protein>
    <submittedName>
        <fullName evidence="1">Uncharacterized protein</fullName>
    </submittedName>
</protein>
<reference evidence="1 2" key="1">
    <citation type="submission" date="2020-10" db="EMBL/GenBank/DDBJ databases">
        <title>Identification of Nocardia species via Next-generation sequencing and recognition of intraspecies genetic diversity.</title>
        <authorList>
            <person name="Li P."/>
            <person name="Li P."/>
            <person name="Lu B."/>
        </authorList>
    </citation>
    <scope>NUCLEOTIDE SEQUENCE [LARGE SCALE GENOMIC DNA]</scope>
    <source>
        <strain evidence="1 2">BJ06-0143</strain>
    </source>
</reference>
<organism evidence="1 2">
    <name type="scientific">Nocardia higoensis</name>
    <dbReference type="NCBI Taxonomy" id="228599"/>
    <lineage>
        <taxon>Bacteria</taxon>
        <taxon>Bacillati</taxon>
        <taxon>Actinomycetota</taxon>
        <taxon>Actinomycetes</taxon>
        <taxon>Mycobacteriales</taxon>
        <taxon>Nocardiaceae</taxon>
        <taxon>Nocardia</taxon>
    </lineage>
</organism>
<gene>
    <name evidence="1" type="ORF">IU449_28490</name>
</gene>
<evidence type="ECO:0000313" key="2">
    <source>
        <dbReference type="Proteomes" id="UP000707731"/>
    </source>
</evidence>
<dbReference type="Proteomes" id="UP000707731">
    <property type="component" value="Unassembled WGS sequence"/>
</dbReference>
<dbReference type="RefSeq" id="WP_195005272.1">
    <property type="nucleotide sequence ID" value="NZ_JADLQN010000016.1"/>
</dbReference>
<sequence length="181" mass="21024">MPRYTDEWYRQMTRLPRLLDSHLGGLLIERQYRGPDEGWYLCWWPDGPTVEHMYAIVHEFAPVVAKYLRYRRGWSDIGQATSLLLWLDADPARALKSSARKLIEKAGDEVSWPERAERIWRDRAYRLLDRTGAGVLLPAAAEELTERIRAVGWTETLAWLDEYHPTSQSAHQPSEPPIAPQ</sequence>